<dbReference type="InterPro" id="IPR013100">
    <property type="entry name" value="LEH"/>
</dbReference>
<dbReference type="Gene3D" id="3.10.450.50">
    <property type="match status" value="1"/>
</dbReference>
<reference evidence="2" key="1">
    <citation type="submission" date="2016-11" db="EMBL/GenBank/DDBJ databases">
        <authorList>
            <person name="Jaros S."/>
            <person name="Januszkiewicz K."/>
            <person name="Wedrychowicz H."/>
        </authorList>
    </citation>
    <scope>NUCLEOTIDE SEQUENCE [LARGE SCALE GENOMIC DNA]</scope>
    <source>
        <strain evidence="2">Y48</strain>
    </source>
</reference>
<dbReference type="InterPro" id="IPR032710">
    <property type="entry name" value="NTF2-like_dom_sf"/>
</dbReference>
<dbReference type="KEGG" id="nsl:BOX37_25810"/>
<dbReference type="OrthoDB" id="4762083at2"/>
<proteinExistence type="predicted"/>
<dbReference type="SUPFAM" id="SSF54427">
    <property type="entry name" value="NTF2-like"/>
    <property type="match status" value="1"/>
</dbReference>
<dbReference type="Proteomes" id="UP000183810">
    <property type="component" value="Chromosome"/>
</dbReference>
<dbReference type="Pfam" id="PF07858">
    <property type="entry name" value="LEH"/>
    <property type="match status" value="1"/>
</dbReference>
<protein>
    <submittedName>
        <fullName evidence="2">Epoxide hydrolase</fullName>
    </submittedName>
</protein>
<feature type="domain" description="Limonene-1,2-epoxide hydrolase" evidence="1">
    <location>
        <begin position="11"/>
        <end position="128"/>
    </location>
</feature>
<keyword evidence="2" id="KW-0378">Hydrolase</keyword>
<sequence>MTDKPELPETAVTVVREFFAALELSAVDEALELLDPAIVWKNTSLPTVRGKDRVATVLRSLGRPSLGFSAEIHHIAADGDIVLTDRTDYLHVGPVRIGFWVSGTFALREGRIVLWDDHFSKGNVLRGTVVGVARAIARR</sequence>
<evidence type="ECO:0000313" key="3">
    <source>
        <dbReference type="Proteomes" id="UP000183810"/>
    </source>
</evidence>
<dbReference type="EMBL" id="CP018082">
    <property type="protein sequence ID" value="APE36779.1"/>
    <property type="molecule type" value="Genomic_DNA"/>
</dbReference>
<name>A0A1J0VXI5_9NOCA</name>
<dbReference type="GO" id="GO:0016787">
    <property type="term" value="F:hydrolase activity"/>
    <property type="evidence" value="ECO:0007669"/>
    <property type="project" value="UniProtKB-KW"/>
</dbReference>
<gene>
    <name evidence="2" type="ORF">BOX37_25810</name>
</gene>
<dbReference type="RefSeq" id="WP_071929963.1">
    <property type="nucleotide sequence ID" value="NZ_CP018082.1"/>
</dbReference>
<evidence type="ECO:0000313" key="2">
    <source>
        <dbReference type="EMBL" id="APE36779.1"/>
    </source>
</evidence>
<evidence type="ECO:0000259" key="1">
    <source>
        <dbReference type="Pfam" id="PF07858"/>
    </source>
</evidence>
<organism evidence="2 3">
    <name type="scientific">Nocardia mangyaensis</name>
    <dbReference type="NCBI Taxonomy" id="2213200"/>
    <lineage>
        <taxon>Bacteria</taxon>
        <taxon>Bacillati</taxon>
        <taxon>Actinomycetota</taxon>
        <taxon>Actinomycetes</taxon>
        <taxon>Mycobacteriales</taxon>
        <taxon>Nocardiaceae</taxon>
        <taxon>Nocardia</taxon>
    </lineage>
</organism>
<keyword evidence="3" id="KW-1185">Reference proteome</keyword>
<accession>A0A1J0VXI5</accession>
<dbReference type="AlphaFoldDB" id="A0A1J0VXI5"/>